<evidence type="ECO:0000259" key="5">
    <source>
        <dbReference type="PROSITE" id="PS51192"/>
    </source>
</evidence>
<keyword evidence="8" id="KW-1185">Reference proteome</keyword>
<protein>
    <submittedName>
        <fullName evidence="7">DEAD/DEAH box helicase</fullName>
    </submittedName>
</protein>
<proteinExistence type="predicted"/>
<gene>
    <name evidence="7" type="ORF">Bequi_05005</name>
</gene>
<feature type="region of interest" description="Disordered" evidence="3">
    <location>
        <begin position="339"/>
        <end position="360"/>
    </location>
</feature>
<dbReference type="GO" id="GO:0004386">
    <property type="term" value="F:helicase activity"/>
    <property type="evidence" value="ECO:0007669"/>
    <property type="project" value="UniProtKB-KW"/>
</dbReference>
<dbReference type="Gene3D" id="3.40.50.10810">
    <property type="entry name" value="Tandem AAA-ATPase domain"/>
    <property type="match status" value="1"/>
</dbReference>
<evidence type="ECO:0000259" key="6">
    <source>
        <dbReference type="PROSITE" id="PS51194"/>
    </source>
</evidence>
<name>A0ABT0QYV1_9MICO</name>
<dbReference type="Pfam" id="PF00176">
    <property type="entry name" value="SNF2-rel_dom"/>
    <property type="match status" value="1"/>
</dbReference>
<dbReference type="InterPro" id="IPR049730">
    <property type="entry name" value="SNF2/RAD54-like_C"/>
</dbReference>
<dbReference type="InterPro" id="IPR038718">
    <property type="entry name" value="SNF2-like_sf"/>
</dbReference>
<accession>A0ABT0QYV1</accession>
<feature type="region of interest" description="Disordered" evidence="3">
    <location>
        <begin position="1"/>
        <end position="20"/>
    </location>
</feature>
<sequence>MPADDQPSGPGATHGALPHVPPSVITHLVGAQAAGRGLAYAKGGRVRELEWDPERRAVRADVSGSDPQDYLTEAVLAEYEEDAVSRRFWQEEAGGLWRPLHSRCTCPIGGDCKHVAAMLYHLDEEGRAAKASNPPAEWRTVLRPLLAEAASEQVPQALAIRFELEAAPPQAGGARGRRESATPEHLAAGAELWLGMRPMTMGKKGTWIKSGLSWRSFEYRVGGHAYVPAHAEALTRIFASASSERSYTSGTIEHLWLNSIGTPLIWQSLAHARDVGVQLLADGILASIELAPPASVQVDLLADESDALRVVPRIHIGGETAPDAQPLGTAGVIDLMPLDPGAQGATREKPGGSAGSAGGRAARASARFAARIAPVGSPVPTALQRLFQRPEPLVVPAAERTDFLEVAYPRLRAIAPVTSSDGSVEMPAIRPATLRLSASYADGDRLTLTWSWQYHDPSRRLPMDQRQGVRRDLAHEDAVLARARMLWPTAGGSAPEVLSGSDTAEFTQHVLDALGQLDHVSTEITGTRHAYRELDGAPHVRVTQTQSPGKHDWFDLGFQITIDGREIPFPTLFVALAQGKTKLLMPDRTYFSLDNPAFDALRELIREGEALAEWNPEHQEISRYQVDLWEDLVEIADQARAARAWEESVGRLRDVQSIEAPALPAGLHAELRPYQLSGFAWLAFLYEHGLGGILADDMGLGKTIQTLALIAHARERAGEDASAQASAEVGGAPSAGAAAAGTPPFLVVAPSSVLPVWRAEAERFTPGLSVRVLDRTSRARGTSLAQEVRGADIVVTSYTVLRIDDEEFAAREFDGLVLDEAQFVKNRRSRSHQAASRIRAGFRLAITGTPMENSLDDLWAILALAAPGLFSSPLAFRQRYTLPIETGEHPDRMDVLRARVKPFMLRRTKEVVAKELPEKQEQILSVTLEPEHRALYDSVLQRERKKVLGLIREDLDRNRFIVFRSLTLLRMMALDPSIVDAEQHGDVESSKLNALFDRLDEVLGGGHRVLLFSQFTSYLRHVAAELEIRGVPYAYLDGSTRDRSAVVQGFRDGDAPVFLISLKAGGFGLTLTEADYVFLLDPWWNPAAENQAVDRAHRIGQEKTVMVFRMVAQDTIEEKVLALQNRKAALFDSLTEGGKAFMSGITADDIRELLA</sequence>
<keyword evidence="2" id="KW-0862">Zinc</keyword>
<feature type="domain" description="Helicase ATP-binding" evidence="5">
    <location>
        <begin position="683"/>
        <end position="868"/>
    </location>
</feature>
<dbReference type="EMBL" id="JAKNCJ010000002">
    <property type="protein sequence ID" value="MCL6422750.1"/>
    <property type="molecule type" value="Genomic_DNA"/>
</dbReference>
<feature type="domain" description="SWIM-type" evidence="4">
    <location>
        <begin position="89"/>
        <end position="123"/>
    </location>
</feature>
<dbReference type="InterPro" id="IPR000330">
    <property type="entry name" value="SNF2_N"/>
</dbReference>
<dbReference type="SUPFAM" id="SSF52540">
    <property type="entry name" value="P-loop containing nucleoside triphosphate hydrolases"/>
    <property type="match status" value="2"/>
</dbReference>
<keyword evidence="7" id="KW-0547">Nucleotide-binding</keyword>
<keyword evidence="2" id="KW-0863">Zinc-finger</keyword>
<dbReference type="InterPro" id="IPR027417">
    <property type="entry name" value="P-loop_NTPase"/>
</dbReference>
<evidence type="ECO:0000256" key="1">
    <source>
        <dbReference type="ARBA" id="ARBA00022801"/>
    </source>
</evidence>
<keyword evidence="7" id="KW-0067">ATP-binding</keyword>
<dbReference type="PANTHER" id="PTHR10799">
    <property type="entry name" value="SNF2/RAD54 HELICASE FAMILY"/>
    <property type="match status" value="1"/>
</dbReference>
<keyword evidence="2" id="KW-0479">Metal-binding</keyword>
<feature type="domain" description="Helicase C-terminal" evidence="6">
    <location>
        <begin position="991"/>
        <end position="1142"/>
    </location>
</feature>
<dbReference type="RefSeq" id="WP_249736866.1">
    <property type="nucleotide sequence ID" value="NZ_JAKNCJ010000002.1"/>
</dbReference>
<dbReference type="CDD" id="cd18793">
    <property type="entry name" value="SF2_C_SNF"/>
    <property type="match status" value="1"/>
</dbReference>
<evidence type="ECO:0000313" key="7">
    <source>
        <dbReference type="EMBL" id="MCL6422750.1"/>
    </source>
</evidence>
<evidence type="ECO:0000256" key="2">
    <source>
        <dbReference type="PROSITE-ProRule" id="PRU00325"/>
    </source>
</evidence>
<dbReference type="SMART" id="SM00487">
    <property type="entry name" value="DEXDc"/>
    <property type="match status" value="1"/>
</dbReference>
<keyword evidence="1" id="KW-0378">Hydrolase</keyword>
<comment type="caution">
    <text evidence="7">The sequence shown here is derived from an EMBL/GenBank/DDBJ whole genome shotgun (WGS) entry which is preliminary data.</text>
</comment>
<reference evidence="7" key="1">
    <citation type="submission" date="2022-02" db="EMBL/GenBank/DDBJ databases">
        <authorList>
            <person name="Lee M."/>
            <person name="Kim S.-J."/>
            <person name="Jung M.-Y."/>
        </authorList>
    </citation>
    <scope>NUCLEOTIDE SEQUENCE</scope>
    <source>
        <strain evidence="7">JHP9</strain>
    </source>
</reference>
<dbReference type="InterPro" id="IPR014001">
    <property type="entry name" value="Helicase_ATP-bd"/>
</dbReference>
<dbReference type="Pfam" id="PF00271">
    <property type="entry name" value="Helicase_C"/>
    <property type="match status" value="1"/>
</dbReference>
<dbReference type="InterPro" id="IPR001650">
    <property type="entry name" value="Helicase_C-like"/>
</dbReference>
<dbReference type="InterPro" id="IPR007527">
    <property type="entry name" value="Znf_SWIM"/>
</dbReference>
<dbReference type="PROSITE" id="PS50966">
    <property type="entry name" value="ZF_SWIM"/>
    <property type="match status" value="1"/>
</dbReference>
<dbReference type="SMART" id="SM00490">
    <property type="entry name" value="HELICc"/>
    <property type="match status" value="1"/>
</dbReference>
<dbReference type="Gene3D" id="3.40.50.300">
    <property type="entry name" value="P-loop containing nucleotide triphosphate hydrolases"/>
    <property type="match status" value="1"/>
</dbReference>
<dbReference type="Proteomes" id="UP001203761">
    <property type="component" value="Unassembled WGS sequence"/>
</dbReference>
<evidence type="ECO:0000256" key="3">
    <source>
        <dbReference type="SAM" id="MobiDB-lite"/>
    </source>
</evidence>
<dbReference type="PROSITE" id="PS51194">
    <property type="entry name" value="HELICASE_CTER"/>
    <property type="match status" value="1"/>
</dbReference>
<keyword evidence="7" id="KW-0347">Helicase</keyword>
<organism evidence="7 8">
    <name type="scientific">Brachybacterium equifaecis</name>
    <dbReference type="NCBI Taxonomy" id="2910770"/>
    <lineage>
        <taxon>Bacteria</taxon>
        <taxon>Bacillati</taxon>
        <taxon>Actinomycetota</taxon>
        <taxon>Actinomycetes</taxon>
        <taxon>Micrococcales</taxon>
        <taxon>Dermabacteraceae</taxon>
        <taxon>Brachybacterium</taxon>
    </lineage>
</organism>
<dbReference type="PROSITE" id="PS51192">
    <property type="entry name" value="HELICASE_ATP_BIND_1"/>
    <property type="match status" value="1"/>
</dbReference>
<evidence type="ECO:0000313" key="8">
    <source>
        <dbReference type="Proteomes" id="UP001203761"/>
    </source>
</evidence>
<dbReference type="Pfam" id="PF04434">
    <property type="entry name" value="SWIM"/>
    <property type="match status" value="1"/>
</dbReference>
<evidence type="ECO:0000259" key="4">
    <source>
        <dbReference type="PROSITE" id="PS50966"/>
    </source>
</evidence>